<dbReference type="AlphaFoldDB" id="A0A1H6KG79"/>
<keyword evidence="3" id="KW-1185">Reference proteome</keyword>
<protein>
    <submittedName>
        <fullName evidence="2">Glycosyl transferases group 1</fullName>
    </submittedName>
</protein>
<sequence length="374" mass="42973">MEDRSHASLAAQAVPDTCAPATLITAMPSSLKKLYVHGFPGFYGGAGTELHHQIILWLHMGMEVHLIPSRSLPPDDPMHREMLARGVRIHAPNDWSSISPGDPVFGFCNAAFLQSLPHIKTQTNRTVFVNCMTWLFPREKEAMLNNEIAMFLYQNEDVRQQNMPILRGLNPDSKAVFHTFTPYFHHDNFPYIEERPDDIFGCGRISRQNPDKFSRLTLHIYEYFVSPRPKRAIFLGFDERSEQKIGKPFPWIRTVRDHRSLSQQDFYRHSRIILQPTDTHENWPRVGFEAMSSGSVLIVNDRGGWQRLIEHGKTGWLCKTPQDFIYYASKMAYEPNLRDDMAAAARERGLLLGGMDASIASWSETFEKIQQLPE</sequence>
<dbReference type="Pfam" id="PF00534">
    <property type="entry name" value="Glycos_transf_1"/>
    <property type="match status" value="1"/>
</dbReference>
<dbReference type="STRING" id="1679444.PYTT_0399"/>
<evidence type="ECO:0000313" key="3">
    <source>
        <dbReference type="Proteomes" id="UP000176204"/>
    </source>
</evidence>
<evidence type="ECO:0000259" key="1">
    <source>
        <dbReference type="Pfam" id="PF00534"/>
    </source>
</evidence>
<dbReference type="GO" id="GO:0016757">
    <property type="term" value="F:glycosyltransferase activity"/>
    <property type="evidence" value="ECO:0007669"/>
    <property type="project" value="InterPro"/>
</dbReference>
<dbReference type="InterPro" id="IPR001296">
    <property type="entry name" value="Glyco_trans_1"/>
</dbReference>
<gene>
    <name evidence="2" type="ORF">PYTT_0399</name>
</gene>
<dbReference type="KEGG" id="agl:PYTT_0399"/>
<reference evidence="3" key="1">
    <citation type="submission" date="2016-09" db="EMBL/GenBank/DDBJ databases">
        <authorList>
            <person name="Koehorst J."/>
        </authorList>
    </citation>
    <scope>NUCLEOTIDE SEQUENCE [LARGE SCALE GENOMIC DNA]</scope>
</reference>
<evidence type="ECO:0000313" key="2">
    <source>
        <dbReference type="EMBL" id="SEH74516.1"/>
    </source>
</evidence>
<feature type="domain" description="Glycosyl transferase family 1" evidence="1">
    <location>
        <begin position="265"/>
        <end position="348"/>
    </location>
</feature>
<dbReference type="SUPFAM" id="SSF53756">
    <property type="entry name" value="UDP-Glycosyltransferase/glycogen phosphorylase"/>
    <property type="match status" value="1"/>
</dbReference>
<accession>A0A1H6KG79</accession>
<dbReference type="Gene3D" id="3.40.50.2000">
    <property type="entry name" value="Glycogen Phosphorylase B"/>
    <property type="match status" value="1"/>
</dbReference>
<keyword evidence="2" id="KW-0808">Transferase</keyword>
<dbReference type="EMBL" id="LT629973">
    <property type="protein sequence ID" value="SEH74516.1"/>
    <property type="molecule type" value="Genomic_DNA"/>
</dbReference>
<organism evidence="2 3">
    <name type="scientific">Akkermansia glycaniphila</name>
    <dbReference type="NCBI Taxonomy" id="1679444"/>
    <lineage>
        <taxon>Bacteria</taxon>
        <taxon>Pseudomonadati</taxon>
        <taxon>Verrucomicrobiota</taxon>
        <taxon>Verrucomicrobiia</taxon>
        <taxon>Verrucomicrobiales</taxon>
        <taxon>Akkermansiaceae</taxon>
        <taxon>Akkermansia</taxon>
    </lineage>
</organism>
<name>A0A1H6KG79_9BACT</name>
<dbReference type="Proteomes" id="UP000176204">
    <property type="component" value="Chromosome I"/>
</dbReference>
<proteinExistence type="predicted"/>